<organism evidence="2 3">
    <name type="scientific">Solanum tuberosum</name>
    <name type="common">Potato</name>
    <dbReference type="NCBI Taxonomy" id="4113"/>
    <lineage>
        <taxon>Eukaryota</taxon>
        <taxon>Viridiplantae</taxon>
        <taxon>Streptophyta</taxon>
        <taxon>Embryophyta</taxon>
        <taxon>Tracheophyta</taxon>
        <taxon>Spermatophyta</taxon>
        <taxon>Magnoliopsida</taxon>
        <taxon>eudicotyledons</taxon>
        <taxon>Gunneridae</taxon>
        <taxon>Pentapetalae</taxon>
        <taxon>asterids</taxon>
        <taxon>lamiids</taxon>
        <taxon>Solanales</taxon>
        <taxon>Solanaceae</taxon>
        <taxon>Solanoideae</taxon>
        <taxon>Solaneae</taxon>
        <taxon>Solanum</taxon>
    </lineage>
</organism>
<evidence type="ECO:0000256" key="1">
    <source>
        <dbReference type="SAM" id="MobiDB-lite"/>
    </source>
</evidence>
<evidence type="ECO:0000313" key="3">
    <source>
        <dbReference type="Proteomes" id="UP000826656"/>
    </source>
</evidence>
<accession>A0ABQ7U2T0</accession>
<feature type="region of interest" description="Disordered" evidence="1">
    <location>
        <begin position="1"/>
        <end position="42"/>
    </location>
</feature>
<evidence type="ECO:0000313" key="2">
    <source>
        <dbReference type="EMBL" id="KAH0741237.1"/>
    </source>
</evidence>
<keyword evidence="3" id="KW-1185">Reference proteome</keyword>
<proteinExistence type="predicted"/>
<name>A0ABQ7U2T0_SOLTU</name>
<dbReference type="EMBL" id="JAIVGD010000026">
    <property type="protein sequence ID" value="KAH0741237.1"/>
    <property type="molecule type" value="Genomic_DNA"/>
</dbReference>
<protein>
    <submittedName>
        <fullName evidence="2">Uncharacterized protein</fullName>
    </submittedName>
</protein>
<sequence length="68" mass="7475">MDISPFLRPGSSNRDDTGPTSGSAKSTPDPPDKETQNPITEHAKTLYLNAFNGAQSPFFKSNYHNHQI</sequence>
<gene>
    <name evidence="2" type="ORF">KY290_034280</name>
</gene>
<reference evidence="2 3" key="1">
    <citation type="journal article" date="2021" name="bioRxiv">
        <title>Chromosome-scale and haplotype-resolved genome assembly of a tetraploid potato cultivar.</title>
        <authorList>
            <person name="Sun H."/>
            <person name="Jiao W.-B."/>
            <person name="Krause K."/>
            <person name="Campoy J.A."/>
            <person name="Goel M."/>
            <person name="Folz-Donahue K."/>
            <person name="Kukat C."/>
            <person name="Huettel B."/>
            <person name="Schneeberger K."/>
        </authorList>
    </citation>
    <scope>NUCLEOTIDE SEQUENCE [LARGE SCALE GENOMIC DNA]</scope>
    <source>
        <strain evidence="2">SolTubOtavaFocal</strain>
        <tissue evidence="2">Leaves</tissue>
    </source>
</reference>
<dbReference type="Proteomes" id="UP000826656">
    <property type="component" value="Unassembled WGS sequence"/>
</dbReference>
<comment type="caution">
    <text evidence="2">The sequence shown here is derived from an EMBL/GenBank/DDBJ whole genome shotgun (WGS) entry which is preliminary data.</text>
</comment>